<dbReference type="EMBL" id="PEBI01000001">
    <property type="protein sequence ID" value="PJM74016.1"/>
    <property type="molecule type" value="Genomic_DNA"/>
</dbReference>
<keyword evidence="2" id="KW-1185">Reference proteome</keyword>
<gene>
    <name evidence="1" type="ORF">CS006_02380</name>
</gene>
<reference evidence="1 2" key="1">
    <citation type="submission" date="2017-10" db="EMBL/GenBank/DDBJ databases">
        <title>Draft genome sequences of strains TRE 1, TRE 9, TRE H and TRI 7, isolated from tamarins, belonging to four potential novel Bifidobacterium species.</title>
        <authorList>
            <person name="Mattarelli P."/>
            <person name="Modesto M."/>
            <person name="Puglisi E."/>
            <person name="Morelli L."/>
            <person name="Spezio C."/>
            <person name="Bonetti A."/>
            <person name="Sandri C."/>
        </authorList>
    </citation>
    <scope>NUCLEOTIDE SEQUENCE [LARGE SCALE GENOMIC DNA]</scope>
    <source>
        <strain evidence="2">TRE1</strain>
    </source>
</reference>
<dbReference type="Proteomes" id="UP000229095">
    <property type="component" value="Unassembled WGS sequence"/>
</dbReference>
<accession>A0A2M9HB22</accession>
<sequence length="252" mass="28734">MAGIMVVVLFFGVIWFGVYSSGYTTLLLRRDEPVDGYLPVGEYALVDESTGQPVTTVRRWHYPSQYTTLTSAGDGKLTTCRIDKKDCKLSLVTSRGIRAGSSWNDFVNRYDGMTAMEILVTDTDGDDDYKSYMSDDDLAAEQESREHRYMTVGDFDNDYVRTGRVDLATQRVTVTFRAGYQSGKVLYTARDQSDGYSKSVDRHRWWIPWNHRSGQLDGPALQYWTMEFEFGNNVERPYIDDGDVISISVRMS</sequence>
<proteinExistence type="predicted"/>
<dbReference type="AlphaFoldDB" id="A0A2M9HB22"/>
<name>A0A2M9HB22_9BIFI</name>
<dbReference type="RefSeq" id="WP_100510158.1">
    <property type="nucleotide sequence ID" value="NZ_PEBI01000001.1"/>
</dbReference>
<protein>
    <submittedName>
        <fullName evidence="1">Uncharacterized protein</fullName>
    </submittedName>
</protein>
<organism evidence="1 2">
    <name type="scientific">Bifidobacterium primatium</name>
    <dbReference type="NCBI Taxonomy" id="2045438"/>
    <lineage>
        <taxon>Bacteria</taxon>
        <taxon>Bacillati</taxon>
        <taxon>Actinomycetota</taxon>
        <taxon>Actinomycetes</taxon>
        <taxon>Bifidobacteriales</taxon>
        <taxon>Bifidobacteriaceae</taxon>
        <taxon>Bifidobacterium</taxon>
    </lineage>
</organism>
<dbReference type="OrthoDB" id="3231852at2"/>
<evidence type="ECO:0000313" key="2">
    <source>
        <dbReference type="Proteomes" id="UP000229095"/>
    </source>
</evidence>
<comment type="caution">
    <text evidence="1">The sequence shown here is derived from an EMBL/GenBank/DDBJ whole genome shotgun (WGS) entry which is preliminary data.</text>
</comment>
<evidence type="ECO:0000313" key="1">
    <source>
        <dbReference type="EMBL" id="PJM74016.1"/>
    </source>
</evidence>